<evidence type="ECO:0000313" key="14">
    <source>
        <dbReference type="Proteomes" id="UP000182253"/>
    </source>
</evidence>
<evidence type="ECO:0000256" key="6">
    <source>
        <dbReference type="ARBA" id="ARBA00022984"/>
    </source>
</evidence>
<dbReference type="SUPFAM" id="SSF56519">
    <property type="entry name" value="Penicillin binding protein dimerisation domain"/>
    <property type="match status" value="1"/>
</dbReference>
<dbReference type="GO" id="GO:0008658">
    <property type="term" value="F:penicillin binding"/>
    <property type="evidence" value="ECO:0007669"/>
    <property type="project" value="InterPro"/>
</dbReference>
<dbReference type="Gene3D" id="3.90.1310.10">
    <property type="entry name" value="Penicillin-binding protein 2a (Domain 2)"/>
    <property type="match status" value="1"/>
</dbReference>
<evidence type="ECO:0000256" key="1">
    <source>
        <dbReference type="ARBA" id="ARBA00004167"/>
    </source>
</evidence>
<dbReference type="PANTHER" id="PTHR30627:SF2">
    <property type="entry name" value="PEPTIDOGLYCAN D,D-TRANSPEPTIDASE MRDA"/>
    <property type="match status" value="1"/>
</dbReference>
<dbReference type="GO" id="GO:0008800">
    <property type="term" value="F:beta-lactamase activity"/>
    <property type="evidence" value="ECO:0007669"/>
    <property type="project" value="UniProtKB-EC"/>
</dbReference>
<protein>
    <recommendedName>
        <fullName evidence="15">Penicillin-binding protein 2</fullName>
    </recommendedName>
</protein>
<evidence type="ECO:0000256" key="3">
    <source>
        <dbReference type="ARBA" id="ARBA00022475"/>
    </source>
</evidence>
<evidence type="ECO:0008006" key="15">
    <source>
        <dbReference type="Google" id="ProtNLM"/>
    </source>
</evidence>
<name>A0A1F6UX54_9BACT</name>
<dbReference type="STRING" id="1801735.A2645_01845"/>
<evidence type="ECO:0000313" key="13">
    <source>
        <dbReference type="EMBL" id="OGI61909.1"/>
    </source>
</evidence>
<feature type="domain" description="Penicillin-binding protein transpeptidase" evidence="11">
    <location>
        <begin position="217"/>
        <end position="532"/>
    </location>
</feature>
<dbReference type="Pfam" id="PF00905">
    <property type="entry name" value="Transpeptidase"/>
    <property type="match status" value="1"/>
</dbReference>
<reference evidence="13 14" key="1">
    <citation type="journal article" date="2016" name="Nat. Commun.">
        <title>Thousands of microbial genomes shed light on interconnected biogeochemical processes in an aquifer system.</title>
        <authorList>
            <person name="Anantharaman K."/>
            <person name="Brown C.T."/>
            <person name="Hug L.A."/>
            <person name="Sharon I."/>
            <person name="Castelle C.J."/>
            <person name="Probst A.J."/>
            <person name="Thomas B.C."/>
            <person name="Singh A."/>
            <person name="Wilkins M.J."/>
            <person name="Karaoz U."/>
            <person name="Brodie E.L."/>
            <person name="Williams K.H."/>
            <person name="Hubbard S.S."/>
            <person name="Banfield J.F."/>
        </authorList>
    </citation>
    <scope>NUCLEOTIDE SEQUENCE [LARGE SCALE GENOMIC DNA]</scope>
</reference>
<dbReference type="Gene3D" id="3.40.710.10">
    <property type="entry name" value="DD-peptidase/beta-lactamase superfamily"/>
    <property type="match status" value="1"/>
</dbReference>
<evidence type="ECO:0000256" key="5">
    <source>
        <dbReference type="ARBA" id="ARBA00022960"/>
    </source>
</evidence>
<feature type="domain" description="Penicillin-binding protein dimerisation" evidence="12">
    <location>
        <begin position="109"/>
        <end position="178"/>
    </location>
</feature>
<dbReference type="InterPro" id="IPR001460">
    <property type="entry name" value="PCN-bd_Tpept"/>
</dbReference>
<dbReference type="AlphaFoldDB" id="A0A1F6UX54"/>
<keyword evidence="3" id="KW-1003">Cell membrane</keyword>
<accession>A0A1F6UX54</accession>
<evidence type="ECO:0000256" key="7">
    <source>
        <dbReference type="ARBA" id="ARBA00022989"/>
    </source>
</evidence>
<evidence type="ECO:0000256" key="2">
    <source>
        <dbReference type="ARBA" id="ARBA00004236"/>
    </source>
</evidence>
<keyword evidence="7 10" id="KW-1133">Transmembrane helix</keyword>
<evidence type="ECO:0000256" key="9">
    <source>
        <dbReference type="ARBA" id="ARBA00023316"/>
    </source>
</evidence>
<dbReference type="Proteomes" id="UP000182253">
    <property type="component" value="Unassembled WGS sequence"/>
</dbReference>
<proteinExistence type="predicted"/>
<gene>
    <name evidence="13" type="ORF">A2645_01845</name>
</gene>
<organism evidence="13 14">
    <name type="scientific">Candidatus Nomurabacteria bacterium RIFCSPHIGHO2_01_FULL_39_9</name>
    <dbReference type="NCBI Taxonomy" id="1801735"/>
    <lineage>
        <taxon>Bacteria</taxon>
        <taxon>Candidatus Nomuraibacteriota</taxon>
    </lineage>
</organism>
<evidence type="ECO:0000256" key="4">
    <source>
        <dbReference type="ARBA" id="ARBA00022692"/>
    </source>
</evidence>
<dbReference type="InterPro" id="IPR050515">
    <property type="entry name" value="Beta-lactam/transpept"/>
</dbReference>
<dbReference type="InterPro" id="IPR005311">
    <property type="entry name" value="PBP_dimer"/>
</dbReference>
<keyword evidence="4 10" id="KW-0812">Transmembrane</keyword>
<keyword evidence="6" id="KW-0573">Peptidoglycan synthesis</keyword>
<dbReference type="PANTHER" id="PTHR30627">
    <property type="entry name" value="PEPTIDOGLYCAN D,D-TRANSPEPTIDASE"/>
    <property type="match status" value="1"/>
</dbReference>
<dbReference type="Pfam" id="PF03717">
    <property type="entry name" value="PBP_dimer"/>
    <property type="match status" value="1"/>
</dbReference>
<dbReference type="SUPFAM" id="SSF56601">
    <property type="entry name" value="beta-lactamase/transpeptidase-like"/>
    <property type="match status" value="1"/>
</dbReference>
<dbReference type="GO" id="GO:0005886">
    <property type="term" value="C:plasma membrane"/>
    <property type="evidence" value="ECO:0007669"/>
    <property type="project" value="TreeGrafter"/>
</dbReference>
<evidence type="ECO:0000259" key="12">
    <source>
        <dbReference type="Pfam" id="PF03717"/>
    </source>
</evidence>
<evidence type="ECO:0000256" key="8">
    <source>
        <dbReference type="ARBA" id="ARBA00023136"/>
    </source>
</evidence>
<evidence type="ECO:0000256" key="10">
    <source>
        <dbReference type="SAM" id="Phobius"/>
    </source>
</evidence>
<feature type="transmembrane region" description="Helical" evidence="10">
    <location>
        <begin position="43"/>
        <end position="63"/>
    </location>
</feature>
<keyword evidence="5" id="KW-0133">Cell shape</keyword>
<sequence>MKRNSKFKEIEPDEIFLDAENAPDFNTNQLEGRITKPINKKTIFSVGLVCLLIGLTFIGRLGFVQIAKGQTFFDLSERNRLQKIPIISPRGIVYDRNGVELAWNREEEDKIIRSYIDLSGFAHLLGFVGYPTKDKAGFYWQDNFIGKSGIEKQYNDTLAGQNGMKITETDVFGNIKSENILAEVLPGDNVYLSLDARLQNKLFESIRDTAGGYFTGGAGVLIDVTDGSVLSLVSFPEFDSEVLSLGQDTEAILRFNSDKRKIFLNRPVSGLYTPGSTVKPFFATAALKENIITPDKKILSTGSISVPNPYNPNQASVFKDWKAHGFVNLAQAIAVSSNVYFYEIGGGFEGQPGLGISRLEKYARLFGLGEKTNIDLEGETLGTIPNPTWKKEHFNGEIWRVGDTYYTAIGQYGFQVTPLQLARAIAAVANNGRLLTPHLIKDKTKEEILLPIEDDIFQEVKNGMRMTVVSGTATSLNFGKAKFAAKTGTAQLGVLKERMNSWIIGFAPYENPKFAFVILLENGPENIGISAQMAAYKFFSWMVENTPEYFQ</sequence>
<dbReference type="GO" id="GO:0071555">
    <property type="term" value="P:cell wall organization"/>
    <property type="evidence" value="ECO:0007669"/>
    <property type="project" value="TreeGrafter"/>
</dbReference>
<keyword evidence="9" id="KW-0961">Cell wall biogenesis/degradation</keyword>
<keyword evidence="8 10" id="KW-0472">Membrane</keyword>
<dbReference type="InterPro" id="IPR012338">
    <property type="entry name" value="Beta-lactam/transpept-like"/>
</dbReference>
<comment type="caution">
    <text evidence="13">The sequence shown here is derived from an EMBL/GenBank/DDBJ whole genome shotgun (WGS) entry which is preliminary data.</text>
</comment>
<evidence type="ECO:0000259" key="11">
    <source>
        <dbReference type="Pfam" id="PF00905"/>
    </source>
</evidence>
<comment type="subcellular location">
    <subcellularLocation>
        <location evidence="2">Cell membrane</location>
    </subcellularLocation>
    <subcellularLocation>
        <location evidence="1">Membrane</location>
        <topology evidence="1">Single-pass membrane protein</topology>
    </subcellularLocation>
</comment>
<dbReference type="InterPro" id="IPR036138">
    <property type="entry name" value="PBP_dimer_sf"/>
</dbReference>
<dbReference type="GO" id="GO:0046677">
    <property type="term" value="P:response to antibiotic"/>
    <property type="evidence" value="ECO:0007669"/>
    <property type="project" value="UniProtKB-KW"/>
</dbReference>
<dbReference type="EMBL" id="MFTL01000006">
    <property type="protein sequence ID" value="OGI61909.1"/>
    <property type="molecule type" value="Genomic_DNA"/>
</dbReference>